<dbReference type="InterPro" id="IPR028082">
    <property type="entry name" value="Peripla_BP_I"/>
</dbReference>
<dbReference type="PANTHER" id="PTHR47235:SF1">
    <property type="entry name" value="BLR6548 PROTEIN"/>
    <property type="match status" value="1"/>
</dbReference>
<feature type="chain" id="PRO_5017076287" description="Leucine-binding protein domain-containing protein" evidence="5">
    <location>
        <begin position="34"/>
        <end position="389"/>
    </location>
</feature>
<dbReference type="InterPro" id="IPR000709">
    <property type="entry name" value="Leu_Ile_Val-bd"/>
</dbReference>
<dbReference type="CDD" id="cd06326">
    <property type="entry name" value="PBP1_ABC_ligand_binding-like"/>
    <property type="match status" value="1"/>
</dbReference>
<dbReference type="GO" id="GO:0006865">
    <property type="term" value="P:amino acid transport"/>
    <property type="evidence" value="ECO:0007669"/>
    <property type="project" value="UniProtKB-KW"/>
</dbReference>
<evidence type="ECO:0000256" key="4">
    <source>
        <dbReference type="ARBA" id="ARBA00022970"/>
    </source>
</evidence>
<evidence type="ECO:0000259" key="6">
    <source>
        <dbReference type="Pfam" id="PF13458"/>
    </source>
</evidence>
<keyword evidence="3 5" id="KW-0732">Signal</keyword>
<keyword evidence="8" id="KW-1185">Reference proteome</keyword>
<protein>
    <recommendedName>
        <fullName evidence="6">Leucine-binding protein domain-containing protein</fullName>
    </recommendedName>
</protein>
<comment type="caution">
    <text evidence="7">The sequence shown here is derived from an EMBL/GenBank/DDBJ whole genome shotgun (WGS) entry which is preliminary data.</text>
</comment>
<proteinExistence type="inferred from homology"/>
<evidence type="ECO:0000313" key="8">
    <source>
        <dbReference type="Proteomes" id="UP000261948"/>
    </source>
</evidence>
<evidence type="ECO:0000256" key="5">
    <source>
        <dbReference type="SAM" id="SignalP"/>
    </source>
</evidence>
<comment type="similarity">
    <text evidence="1">Belongs to the leucine-binding protein family.</text>
</comment>
<feature type="domain" description="Leucine-binding protein" evidence="6">
    <location>
        <begin position="36"/>
        <end position="369"/>
    </location>
</feature>
<sequence length="389" mass="41847">MPRRITRRRRTMKQAKVWAAALALCLPLQHAWAQEIVVANVGPLSGPLANNGKGNYEGAKAYFDQINEQGGINGQKIRLVSEDDKYKTEETIRLVQEVAKRDKPVAFVNLLGSATVSVMLKEKTFDKLGIPFVGITPGSESLRDPGSPWLFHVQAGDHAQLHRVLTHLSTVGLNKIAVVYQDLPFGKSGLKYIEQVAPPLKIEVLGRVAVPSAAEELKAAAQQLKASGASVYLMILTPGSGGAMVRDIRAGGDSVPIYSLSYVSTTAIMEKASVKDAAGVALAQVTPNPESSTTRLSRDFRAAMDRLSAPGEVQTRSSMQIIGYVNARVAGEAIRRAGPNPTPEKVTSALRGLKVDLGGYPVDFTMAKNNVGASFVDIGFIDKNGRLRY</sequence>
<evidence type="ECO:0000256" key="2">
    <source>
        <dbReference type="ARBA" id="ARBA00022448"/>
    </source>
</evidence>
<name>A0A373FJ62_COMTE</name>
<dbReference type="EMBL" id="QURR01000015">
    <property type="protein sequence ID" value="RGE44186.1"/>
    <property type="molecule type" value="Genomic_DNA"/>
</dbReference>
<dbReference type="Proteomes" id="UP000261948">
    <property type="component" value="Unassembled WGS sequence"/>
</dbReference>
<dbReference type="PRINTS" id="PR00337">
    <property type="entry name" value="LEUILEVALBP"/>
</dbReference>
<reference evidence="7 8" key="1">
    <citation type="submission" date="2018-08" db="EMBL/GenBank/DDBJ databases">
        <title>Comamonas testosteroni strain SWCO2.</title>
        <authorList>
            <person name="Jiang N."/>
            <person name="Zhang X.Z."/>
        </authorList>
    </citation>
    <scope>NUCLEOTIDE SEQUENCE [LARGE SCALE GENOMIC DNA]</scope>
    <source>
        <strain evidence="7 8">SWCO2</strain>
    </source>
</reference>
<keyword evidence="2" id="KW-0813">Transport</keyword>
<organism evidence="7 8">
    <name type="scientific">Comamonas testosteroni</name>
    <name type="common">Pseudomonas testosteroni</name>
    <dbReference type="NCBI Taxonomy" id="285"/>
    <lineage>
        <taxon>Bacteria</taxon>
        <taxon>Pseudomonadati</taxon>
        <taxon>Pseudomonadota</taxon>
        <taxon>Betaproteobacteria</taxon>
        <taxon>Burkholderiales</taxon>
        <taxon>Comamonadaceae</taxon>
        <taxon>Comamonas</taxon>
    </lineage>
</organism>
<keyword evidence="4" id="KW-0029">Amino-acid transport</keyword>
<evidence type="ECO:0000256" key="3">
    <source>
        <dbReference type="ARBA" id="ARBA00022729"/>
    </source>
</evidence>
<dbReference type="SUPFAM" id="SSF53822">
    <property type="entry name" value="Periplasmic binding protein-like I"/>
    <property type="match status" value="1"/>
</dbReference>
<dbReference type="Gene3D" id="3.40.50.2300">
    <property type="match status" value="2"/>
</dbReference>
<dbReference type="OrthoDB" id="9777352at2"/>
<dbReference type="PANTHER" id="PTHR47235">
    <property type="entry name" value="BLR6548 PROTEIN"/>
    <property type="match status" value="1"/>
</dbReference>
<evidence type="ECO:0000313" key="7">
    <source>
        <dbReference type="EMBL" id="RGE44186.1"/>
    </source>
</evidence>
<gene>
    <name evidence="7" type="ORF">DZC30_13110</name>
</gene>
<accession>A0A373FJ62</accession>
<evidence type="ECO:0000256" key="1">
    <source>
        <dbReference type="ARBA" id="ARBA00010062"/>
    </source>
</evidence>
<dbReference type="InterPro" id="IPR028081">
    <property type="entry name" value="Leu-bd"/>
</dbReference>
<dbReference type="AlphaFoldDB" id="A0A373FJ62"/>
<dbReference type="Pfam" id="PF13458">
    <property type="entry name" value="Peripla_BP_6"/>
    <property type="match status" value="1"/>
</dbReference>
<feature type="signal peptide" evidence="5">
    <location>
        <begin position="1"/>
        <end position="33"/>
    </location>
</feature>